<organism evidence="1">
    <name type="scientific">metagenome</name>
    <dbReference type="NCBI Taxonomy" id="256318"/>
    <lineage>
        <taxon>unclassified sequences</taxon>
        <taxon>metagenomes</taxon>
    </lineage>
</organism>
<evidence type="ECO:0008006" key="2">
    <source>
        <dbReference type="Google" id="ProtNLM"/>
    </source>
</evidence>
<reference evidence="1" key="1">
    <citation type="submission" date="2018-07" db="EMBL/GenBank/DDBJ databases">
        <authorList>
            <person name="Quirk P.G."/>
            <person name="Krulwich T.A."/>
        </authorList>
    </citation>
    <scope>NUCLEOTIDE SEQUENCE</scope>
</reference>
<protein>
    <recommendedName>
        <fullName evidence="2">DUF932 domain-containing protein</fullName>
    </recommendedName>
</protein>
<name>A0A380TK41_9ZZZZ</name>
<dbReference type="AlphaFoldDB" id="A0A380TK41"/>
<dbReference type="InterPro" id="IPR026325">
    <property type="entry name" value="DUF932"/>
</dbReference>
<evidence type="ECO:0000313" key="1">
    <source>
        <dbReference type="EMBL" id="SUS08832.1"/>
    </source>
</evidence>
<gene>
    <name evidence="1" type="ORF">DF3PB_90034</name>
</gene>
<dbReference type="EMBL" id="UIDG01000645">
    <property type="protein sequence ID" value="SUS08832.1"/>
    <property type="molecule type" value="Genomic_DNA"/>
</dbReference>
<sequence length="240" mass="27056">MTLMLHCGAQEVAFDQLRQLDTPLPTPSHVPIPHFRLVDMLRHSLSYYGHEVVDEHHGVSEDGMRYFGVLSLKSSYGGYEDTVALRNSHDKTFPVGIGFGGRVFCCDNLSFFADHVIRRKHTANAKRDLPGLVQDVVEPLADQRASQQRTFERYRVAELSDPMADHAILEMYRAGIITVQRIAEVVHEWESPSFDELKDRRTAWRLFNAATYVLTGRVVANPAATKQLHTIIDGACASVH</sequence>
<proteinExistence type="predicted"/>
<accession>A0A380TK41</accession>
<dbReference type="Pfam" id="PF06067">
    <property type="entry name" value="DUF932"/>
    <property type="match status" value="1"/>
</dbReference>